<dbReference type="Proteomes" id="UP000428803">
    <property type="component" value="Chromosome"/>
</dbReference>
<organism evidence="2 3">
    <name type="scientific">Sphingorhabdus lacus</name>
    <dbReference type="NCBI Taxonomy" id="392610"/>
    <lineage>
        <taxon>Bacteria</taxon>
        <taxon>Pseudomonadati</taxon>
        <taxon>Pseudomonadota</taxon>
        <taxon>Alphaproteobacteria</taxon>
        <taxon>Sphingomonadales</taxon>
        <taxon>Sphingomonadaceae</taxon>
        <taxon>Sphingorhabdus</taxon>
    </lineage>
</organism>
<keyword evidence="3" id="KW-1185">Reference proteome</keyword>
<gene>
    <name evidence="2" type="ORF">EUU25_08855</name>
</gene>
<dbReference type="AlphaFoldDB" id="A0A6I6L899"/>
<name>A0A6I6L899_9SPHN</name>
<feature type="domain" description="EthD" evidence="1">
    <location>
        <begin position="12"/>
        <end position="87"/>
    </location>
</feature>
<evidence type="ECO:0000313" key="2">
    <source>
        <dbReference type="EMBL" id="QGY80718.1"/>
    </source>
</evidence>
<protein>
    <recommendedName>
        <fullName evidence="1">EthD domain-containing protein</fullName>
    </recommendedName>
</protein>
<dbReference type="Pfam" id="PF07110">
    <property type="entry name" value="EthD"/>
    <property type="match status" value="1"/>
</dbReference>
<dbReference type="SUPFAM" id="SSF54909">
    <property type="entry name" value="Dimeric alpha+beta barrel"/>
    <property type="match status" value="1"/>
</dbReference>
<accession>A0A6I6L899</accession>
<evidence type="ECO:0000259" key="1">
    <source>
        <dbReference type="Pfam" id="PF07110"/>
    </source>
</evidence>
<proteinExistence type="predicted"/>
<sequence>MIKVVWFLKRAEGLPLAEFREWWLGHAQDVLNSQQAHLSGYVVNIRADDDDSAPGATSDDCEWDGIAEQWFADRAAFEAAYSNPSSATRADTLAHTSRFSRLVVDETRLR</sequence>
<dbReference type="RefSeq" id="WP_158900209.1">
    <property type="nucleotide sequence ID" value="NZ_CP035733.1"/>
</dbReference>
<evidence type="ECO:0000313" key="3">
    <source>
        <dbReference type="Proteomes" id="UP000428803"/>
    </source>
</evidence>
<dbReference type="EMBL" id="CP035733">
    <property type="protein sequence ID" value="QGY80718.1"/>
    <property type="molecule type" value="Genomic_DNA"/>
</dbReference>
<reference evidence="3" key="1">
    <citation type="submission" date="2019-01" db="EMBL/GenBank/DDBJ databases">
        <title>Sphingorhabdus lacus sp.nov., isolated from an oligotrophic freshwater lake.</title>
        <authorList>
            <person name="Park M."/>
        </authorList>
    </citation>
    <scope>NUCLEOTIDE SEQUENCE [LARGE SCALE GENOMIC DNA]</scope>
    <source>
        <strain evidence="3">IMCC1753</strain>
    </source>
</reference>
<dbReference type="OrthoDB" id="6369070at2"/>
<dbReference type="KEGG" id="slaa:EUU25_08855"/>
<dbReference type="InterPro" id="IPR009799">
    <property type="entry name" value="EthD_dom"/>
</dbReference>
<dbReference type="Gene3D" id="3.30.70.100">
    <property type="match status" value="1"/>
</dbReference>
<dbReference type="InterPro" id="IPR011008">
    <property type="entry name" value="Dimeric_a/b-barrel"/>
</dbReference>
<dbReference type="GO" id="GO:0016491">
    <property type="term" value="F:oxidoreductase activity"/>
    <property type="evidence" value="ECO:0007669"/>
    <property type="project" value="InterPro"/>
</dbReference>